<gene>
    <name evidence="2" type="ORF">ALP8811_03176</name>
</gene>
<reference evidence="3" key="1">
    <citation type="submission" date="2018-03" db="EMBL/GenBank/DDBJ databases">
        <authorList>
            <person name="Rodrigo-Torres L."/>
            <person name="Arahal R. D."/>
            <person name="Lucena T."/>
        </authorList>
    </citation>
    <scope>NUCLEOTIDE SEQUENCE [LARGE SCALE GENOMIC DNA]</scope>
    <source>
        <strain evidence="3">CECT 8811</strain>
    </source>
</reference>
<organism evidence="2 3">
    <name type="scientific">Aliiroseovarius pelagivivens</name>
    <dbReference type="NCBI Taxonomy" id="1639690"/>
    <lineage>
        <taxon>Bacteria</taxon>
        <taxon>Pseudomonadati</taxon>
        <taxon>Pseudomonadota</taxon>
        <taxon>Alphaproteobacteria</taxon>
        <taxon>Rhodobacterales</taxon>
        <taxon>Paracoccaceae</taxon>
        <taxon>Aliiroseovarius</taxon>
    </lineage>
</organism>
<dbReference type="OrthoDB" id="7738422at2"/>
<keyword evidence="1" id="KW-0472">Membrane</keyword>
<feature type="transmembrane region" description="Helical" evidence="1">
    <location>
        <begin position="233"/>
        <end position="253"/>
    </location>
</feature>
<keyword evidence="1" id="KW-0812">Transmembrane</keyword>
<dbReference type="AlphaFoldDB" id="A0A2R8ATK8"/>
<dbReference type="EMBL" id="OMOI01000002">
    <property type="protein sequence ID" value="SPF79237.1"/>
    <property type="molecule type" value="Genomic_DNA"/>
</dbReference>
<sequence length="280" mass="30730">MVRRLIGAIVRAGLMVMLIATPSVLVPGVSAEGGQVVAILALAAAALTTFEYASTYPSIVEFRDARPFNRIRFLSLFASVLSLSIIARSQVDPSITVEFLTSIGILIGQAIDFPYSPVHAVVSILPADAPFADLVQLRAFAGMSYLISLLSIAVFLIALRLTNWPFYRQESFNLWVNLPTFSPARNGDIVRRLKRDARWNIALGFLLPFLTPMIVVETAALFDSFEVIETQTIIWTVTAWAFLPASLFMRGIAMQRVAVMISDDRKRNGAPARNGQPVTA</sequence>
<dbReference type="Proteomes" id="UP000244911">
    <property type="component" value="Unassembled WGS sequence"/>
</dbReference>
<feature type="transmembrane region" description="Helical" evidence="1">
    <location>
        <begin position="73"/>
        <end position="91"/>
    </location>
</feature>
<evidence type="ECO:0000256" key="1">
    <source>
        <dbReference type="SAM" id="Phobius"/>
    </source>
</evidence>
<keyword evidence="1" id="KW-1133">Transmembrane helix</keyword>
<accession>A0A2R8ATK8</accession>
<feature type="transmembrane region" description="Helical" evidence="1">
    <location>
        <begin position="201"/>
        <end position="221"/>
    </location>
</feature>
<evidence type="ECO:0000313" key="2">
    <source>
        <dbReference type="EMBL" id="SPF79237.1"/>
    </source>
</evidence>
<feature type="transmembrane region" description="Helical" evidence="1">
    <location>
        <begin position="139"/>
        <end position="159"/>
    </location>
</feature>
<proteinExistence type="predicted"/>
<feature type="transmembrane region" description="Helical" evidence="1">
    <location>
        <begin position="36"/>
        <end position="53"/>
    </location>
</feature>
<name>A0A2R8ATK8_9RHOB</name>
<evidence type="ECO:0000313" key="3">
    <source>
        <dbReference type="Proteomes" id="UP000244911"/>
    </source>
</evidence>
<dbReference type="RefSeq" id="WP_108858195.1">
    <property type="nucleotide sequence ID" value="NZ_OMOI01000002.1"/>
</dbReference>
<keyword evidence="3" id="KW-1185">Reference proteome</keyword>
<protein>
    <submittedName>
        <fullName evidence="2">Uncharacterized protein</fullName>
    </submittedName>
</protein>
<feature type="transmembrane region" description="Helical" evidence="1">
    <location>
        <begin position="12"/>
        <end position="30"/>
    </location>
</feature>